<comment type="caution">
    <text evidence="2">The sequence shown here is derived from an EMBL/GenBank/DDBJ whole genome shotgun (WGS) entry which is preliminary data.</text>
</comment>
<sequence>MSTLSHPKTATHRQTGFSAMEKWVLAALLTLPLSSVLLITDGFHGIASHWL</sequence>
<keyword evidence="1" id="KW-0812">Transmembrane</keyword>
<keyword evidence="1" id="KW-0472">Membrane</keyword>
<proteinExistence type="predicted"/>
<keyword evidence="1" id="KW-1133">Transmembrane helix</keyword>
<evidence type="ECO:0000313" key="2">
    <source>
        <dbReference type="EMBL" id="MBB4104770.1"/>
    </source>
</evidence>
<gene>
    <name evidence="2" type="ORF">GGQ66_003349</name>
</gene>
<organism evidence="2 3">
    <name type="scientific">Allorhizobium borbori</name>
    <dbReference type="NCBI Taxonomy" id="485907"/>
    <lineage>
        <taxon>Bacteria</taxon>
        <taxon>Pseudomonadati</taxon>
        <taxon>Pseudomonadota</taxon>
        <taxon>Alphaproteobacteria</taxon>
        <taxon>Hyphomicrobiales</taxon>
        <taxon>Rhizobiaceae</taxon>
        <taxon>Rhizobium/Agrobacterium group</taxon>
        <taxon>Allorhizobium</taxon>
    </lineage>
</organism>
<keyword evidence="3" id="KW-1185">Reference proteome</keyword>
<dbReference type="RefSeq" id="WP_183793842.1">
    <property type="nucleotide sequence ID" value="NZ_JACIDU010000014.1"/>
</dbReference>
<dbReference type="Proteomes" id="UP000584824">
    <property type="component" value="Unassembled WGS sequence"/>
</dbReference>
<reference evidence="2 3" key="1">
    <citation type="submission" date="2020-08" db="EMBL/GenBank/DDBJ databases">
        <title>Genomic Encyclopedia of Type Strains, Phase IV (KMG-IV): sequencing the most valuable type-strain genomes for metagenomic binning, comparative biology and taxonomic classification.</title>
        <authorList>
            <person name="Goeker M."/>
        </authorList>
    </citation>
    <scope>NUCLEOTIDE SEQUENCE [LARGE SCALE GENOMIC DNA]</scope>
    <source>
        <strain evidence="2 3">DSM 26385</strain>
    </source>
</reference>
<evidence type="ECO:0000256" key="1">
    <source>
        <dbReference type="SAM" id="Phobius"/>
    </source>
</evidence>
<protein>
    <submittedName>
        <fullName evidence="2">Uncharacterized protein</fullName>
    </submittedName>
</protein>
<name>A0A7W6K413_9HYPH</name>
<dbReference type="EMBL" id="JACIDU010000014">
    <property type="protein sequence ID" value="MBB4104770.1"/>
    <property type="molecule type" value="Genomic_DNA"/>
</dbReference>
<dbReference type="AlphaFoldDB" id="A0A7W6K413"/>
<accession>A0A7W6K413</accession>
<evidence type="ECO:0000313" key="3">
    <source>
        <dbReference type="Proteomes" id="UP000584824"/>
    </source>
</evidence>
<feature type="transmembrane region" description="Helical" evidence="1">
    <location>
        <begin position="23"/>
        <end position="47"/>
    </location>
</feature>